<reference evidence="2" key="1">
    <citation type="submission" date="2019-09" db="EMBL/GenBank/DDBJ databases">
        <title>Draft genome information of white flower Hibiscus syriacus.</title>
        <authorList>
            <person name="Kim Y.-M."/>
        </authorList>
    </citation>
    <scope>NUCLEOTIDE SEQUENCE [LARGE SCALE GENOMIC DNA]</scope>
    <source>
        <strain evidence="2">YM2019G1</strain>
    </source>
</reference>
<name>A0A6A3A4C4_HIBSY</name>
<dbReference type="EMBL" id="VEPZ02001047">
    <property type="protein sequence ID" value="KAE8698095.1"/>
    <property type="molecule type" value="Genomic_DNA"/>
</dbReference>
<keyword evidence="3" id="KW-1185">Reference proteome</keyword>
<dbReference type="OrthoDB" id="967338at2759"/>
<dbReference type="PANTHER" id="PTHR31170:SF25">
    <property type="entry name" value="BNAA09G04570D PROTEIN"/>
    <property type="match status" value="1"/>
</dbReference>
<evidence type="ECO:0000313" key="2">
    <source>
        <dbReference type="EMBL" id="KAE8698095.1"/>
    </source>
</evidence>
<dbReference type="Pfam" id="PF03140">
    <property type="entry name" value="DUF247"/>
    <property type="match status" value="1"/>
</dbReference>
<organism evidence="2 3">
    <name type="scientific">Hibiscus syriacus</name>
    <name type="common">Rose of Sharon</name>
    <dbReference type="NCBI Taxonomy" id="106335"/>
    <lineage>
        <taxon>Eukaryota</taxon>
        <taxon>Viridiplantae</taxon>
        <taxon>Streptophyta</taxon>
        <taxon>Embryophyta</taxon>
        <taxon>Tracheophyta</taxon>
        <taxon>Spermatophyta</taxon>
        <taxon>Magnoliopsida</taxon>
        <taxon>eudicotyledons</taxon>
        <taxon>Gunneridae</taxon>
        <taxon>Pentapetalae</taxon>
        <taxon>rosids</taxon>
        <taxon>malvids</taxon>
        <taxon>Malvales</taxon>
        <taxon>Malvaceae</taxon>
        <taxon>Malvoideae</taxon>
        <taxon>Hibiscus</taxon>
    </lineage>
</organism>
<sequence length="659" mass="76295">MDSLQFPVKQVYDDDDGIQAKPEKSMEEDFIEQVCDDGNKCCNPCIFRTPFPGLQFQEPQLASIGPFHCTKTLPLQQYKYSFLHSFVSRVKRRDKDLRFFVRQMTALERRARRCYSEEVSMSSPEFVESMLVDGCFVMEVLLGNFGGGSEDWRFPIEPWQLPILVQDLLILENQIPFFVLEMLFESLGSQGQEGSPAVSLCTMALKFFDLVFPRSTDISCEFDHLEPHHLLDLFLQSIRPLDPSRFHMKTTIFPNFVYSLLKKLDVRNQADASKKVDNVTNLKLKGVEHEQQCDPLPPFHLTMNVTELQASVIKLRPRNVARFTDIDFKNGVLGIPSITIDDLFIAILVNCVAFEHSSKTGSKDLTAYVSFMSRLMKRPADAELLCSNEIISSFSHNDPKVVKSFHFLWLHIPYFDVQHSYLSKRLKELECYYTRYEKARWWSSFVSRYWTTLFFCITNLLFDFNHLRSGVNLMIHLVVQQVKFNGIYPEFEGNTNITCPQDYSSFICYSVFCVARFIYNRVRGRVKSMDLSLSKFTAFLFIIVVIVIMMFVVSETPTPTLTVDKQVIDDENSVTVEGSSRVNEKHVGAKDKQIEVENPSKRRDTSRVPWLSETVSGEKYEIIVDCVSKDKDDKYYNEPWRRILEHEVVRMLVSALRVA</sequence>
<keyword evidence="1" id="KW-0472">Membrane</keyword>
<keyword evidence="1" id="KW-0812">Transmembrane</keyword>
<accession>A0A6A3A4C4</accession>
<evidence type="ECO:0000313" key="3">
    <source>
        <dbReference type="Proteomes" id="UP000436088"/>
    </source>
</evidence>
<feature type="transmembrane region" description="Helical" evidence="1">
    <location>
        <begin position="531"/>
        <end position="553"/>
    </location>
</feature>
<gene>
    <name evidence="2" type="ORF">F3Y22_tig00110602pilonHSYRG00133</name>
</gene>
<comment type="caution">
    <text evidence="2">The sequence shown here is derived from an EMBL/GenBank/DDBJ whole genome shotgun (WGS) entry which is preliminary data.</text>
</comment>
<protein>
    <submittedName>
        <fullName evidence="2">Uncharacterized protein</fullName>
    </submittedName>
</protein>
<dbReference type="AlphaFoldDB" id="A0A6A3A4C4"/>
<dbReference type="InterPro" id="IPR004158">
    <property type="entry name" value="DUF247_pln"/>
</dbReference>
<evidence type="ECO:0000256" key="1">
    <source>
        <dbReference type="SAM" id="Phobius"/>
    </source>
</evidence>
<dbReference type="PANTHER" id="PTHR31170">
    <property type="entry name" value="BNAC04G53230D PROTEIN"/>
    <property type="match status" value="1"/>
</dbReference>
<proteinExistence type="predicted"/>
<dbReference type="Proteomes" id="UP000436088">
    <property type="component" value="Unassembled WGS sequence"/>
</dbReference>
<keyword evidence="1" id="KW-1133">Transmembrane helix</keyword>